<comment type="similarity">
    <text evidence="2 5">Belongs to the MoeA family.</text>
</comment>
<keyword evidence="5" id="KW-0460">Magnesium</keyword>
<keyword evidence="3 5" id="KW-0500">Molybdenum</keyword>
<dbReference type="InterPro" id="IPR036135">
    <property type="entry name" value="MoeA_linker/N_sf"/>
</dbReference>
<comment type="caution">
    <text evidence="8">The sequence shown here is derived from an EMBL/GenBank/DDBJ whole genome shotgun (WGS) entry which is preliminary data.</text>
</comment>
<evidence type="ECO:0000256" key="2">
    <source>
        <dbReference type="ARBA" id="ARBA00010763"/>
    </source>
</evidence>
<keyword evidence="5" id="KW-0501">Molybdenum cofactor biosynthesis</keyword>
<dbReference type="PANTHER" id="PTHR10192:SF5">
    <property type="entry name" value="GEPHYRIN"/>
    <property type="match status" value="1"/>
</dbReference>
<name>A0ABW4T779_9ACTN</name>
<reference evidence="9" key="1">
    <citation type="journal article" date="2019" name="Int. J. Syst. Evol. Microbiol.">
        <title>The Global Catalogue of Microorganisms (GCM) 10K type strain sequencing project: providing services to taxonomists for standard genome sequencing and annotation.</title>
        <authorList>
            <consortium name="The Broad Institute Genomics Platform"/>
            <consortium name="The Broad Institute Genome Sequencing Center for Infectious Disease"/>
            <person name="Wu L."/>
            <person name="Ma J."/>
        </authorList>
    </citation>
    <scope>NUCLEOTIDE SEQUENCE [LARGE SCALE GENOMIC DNA]</scope>
    <source>
        <strain evidence="9">ICMP 6774ER</strain>
    </source>
</reference>
<dbReference type="Gene3D" id="3.40.980.10">
    <property type="entry name" value="MoaB/Mog-like domain"/>
    <property type="match status" value="1"/>
</dbReference>
<evidence type="ECO:0000313" key="8">
    <source>
        <dbReference type="EMBL" id="MFD1937222.1"/>
    </source>
</evidence>
<protein>
    <recommendedName>
        <fullName evidence="5">Molybdopterin molybdenumtransferase</fullName>
        <ecNumber evidence="5">2.10.1.1</ecNumber>
    </recommendedName>
</protein>
<evidence type="ECO:0000256" key="1">
    <source>
        <dbReference type="ARBA" id="ARBA00002901"/>
    </source>
</evidence>
<dbReference type="EC" id="2.10.1.1" evidence="5"/>
<dbReference type="EMBL" id="JBHUFV010000056">
    <property type="protein sequence ID" value="MFD1937222.1"/>
    <property type="molecule type" value="Genomic_DNA"/>
</dbReference>
<dbReference type="InterPro" id="IPR001453">
    <property type="entry name" value="MoaB/Mog_dom"/>
</dbReference>
<keyword evidence="9" id="KW-1185">Reference proteome</keyword>
<dbReference type="PANTHER" id="PTHR10192">
    <property type="entry name" value="MOLYBDOPTERIN BIOSYNTHESIS PROTEIN"/>
    <property type="match status" value="1"/>
</dbReference>
<feature type="region of interest" description="Disordered" evidence="6">
    <location>
        <begin position="129"/>
        <end position="192"/>
    </location>
</feature>
<evidence type="ECO:0000256" key="3">
    <source>
        <dbReference type="ARBA" id="ARBA00022505"/>
    </source>
</evidence>
<dbReference type="SMART" id="SM00852">
    <property type="entry name" value="MoCF_biosynth"/>
    <property type="match status" value="1"/>
</dbReference>
<comment type="catalytic activity">
    <reaction evidence="4">
        <text>adenylyl-molybdopterin + molybdate = Mo-molybdopterin + AMP + H(+)</text>
        <dbReference type="Rhea" id="RHEA:35047"/>
        <dbReference type="ChEBI" id="CHEBI:15378"/>
        <dbReference type="ChEBI" id="CHEBI:36264"/>
        <dbReference type="ChEBI" id="CHEBI:62727"/>
        <dbReference type="ChEBI" id="CHEBI:71302"/>
        <dbReference type="ChEBI" id="CHEBI:456215"/>
        <dbReference type="EC" id="2.10.1.1"/>
    </reaction>
</comment>
<feature type="region of interest" description="Disordered" evidence="6">
    <location>
        <begin position="428"/>
        <end position="457"/>
    </location>
</feature>
<feature type="domain" description="MoaB/Mog" evidence="7">
    <location>
        <begin position="255"/>
        <end position="415"/>
    </location>
</feature>
<evidence type="ECO:0000256" key="4">
    <source>
        <dbReference type="ARBA" id="ARBA00047317"/>
    </source>
</evidence>
<dbReference type="Pfam" id="PF03453">
    <property type="entry name" value="MoeA_N"/>
    <property type="match status" value="2"/>
</dbReference>
<feature type="compositionally biased region" description="Basic and acidic residues" evidence="6">
    <location>
        <begin position="448"/>
        <end position="457"/>
    </location>
</feature>
<dbReference type="Proteomes" id="UP001597368">
    <property type="component" value="Unassembled WGS sequence"/>
</dbReference>
<dbReference type="InterPro" id="IPR038987">
    <property type="entry name" value="MoeA-like"/>
</dbReference>
<dbReference type="InterPro" id="IPR036425">
    <property type="entry name" value="MoaB/Mog-like_dom_sf"/>
</dbReference>
<dbReference type="CDD" id="cd00887">
    <property type="entry name" value="MoeA"/>
    <property type="match status" value="1"/>
</dbReference>
<comment type="cofactor">
    <cofactor evidence="5">
        <name>Mg(2+)</name>
        <dbReference type="ChEBI" id="CHEBI:18420"/>
    </cofactor>
</comment>
<dbReference type="RefSeq" id="WP_379578201.1">
    <property type="nucleotide sequence ID" value="NZ_JBHUFV010000056.1"/>
</dbReference>
<comment type="function">
    <text evidence="1 5">Catalyzes the insertion of molybdate into adenylated molybdopterin with the concomitant release of AMP.</text>
</comment>
<accession>A0ABW4T779</accession>
<evidence type="ECO:0000256" key="5">
    <source>
        <dbReference type="RuleBase" id="RU365090"/>
    </source>
</evidence>
<organism evidence="8 9">
    <name type="scientific">Nonomuraea mangrovi</name>
    <dbReference type="NCBI Taxonomy" id="2316207"/>
    <lineage>
        <taxon>Bacteria</taxon>
        <taxon>Bacillati</taxon>
        <taxon>Actinomycetota</taxon>
        <taxon>Actinomycetes</taxon>
        <taxon>Streptosporangiales</taxon>
        <taxon>Streptosporangiaceae</taxon>
        <taxon>Nonomuraea</taxon>
    </lineage>
</organism>
<evidence type="ECO:0000313" key="9">
    <source>
        <dbReference type="Proteomes" id="UP001597368"/>
    </source>
</evidence>
<dbReference type="Gene3D" id="3.90.105.10">
    <property type="entry name" value="Molybdopterin biosynthesis moea protein, domain 2"/>
    <property type="match status" value="2"/>
</dbReference>
<gene>
    <name evidence="8" type="ORF">ACFSKW_37715</name>
</gene>
<evidence type="ECO:0000256" key="6">
    <source>
        <dbReference type="SAM" id="MobiDB-lite"/>
    </source>
</evidence>
<evidence type="ECO:0000259" key="7">
    <source>
        <dbReference type="SMART" id="SM00852"/>
    </source>
</evidence>
<dbReference type="SUPFAM" id="SSF63882">
    <property type="entry name" value="MoeA N-terminal region -like"/>
    <property type="match status" value="2"/>
</dbReference>
<proteinExistence type="inferred from homology"/>
<dbReference type="Pfam" id="PF00994">
    <property type="entry name" value="MoCF_biosynth"/>
    <property type="match status" value="1"/>
</dbReference>
<keyword evidence="5" id="KW-0479">Metal-binding</keyword>
<keyword evidence="5" id="KW-0808">Transferase</keyword>
<sequence>MSTNAGGHTTGRHGHSGSVTWPEARAIALRAAPPWPVAEVSLPMAYGCRLARPLRALVAVPGVDVSAMDGYAVAGEKGPWQVVGRVLAGGHAHDEVLKPGEAVEIATGAQVPEGATAVLPYEAATVTPAPGRSSAAVEPPGGPPGGSTGVGEQPPGGSTGPGEQLPGGVAGVGEQSPGGVAGVGEQMAGPGASRWAGVTVSGVVDEGRHIRRRGEDVGLDEVVLAAGTTVTPAVLGLAAALGHDVLAVHRRPEVAVLVTGDEVVDEGLPEPGRVRDAIGPFLPGLVEWAGGRMGARLRLPDGAAPLHTALRRHAEAGRRACPGSEGGLQGADLGGLQGADLIVACGASSKGPADHLRAVLDELGADVLVDGVAVRPGHPQLLARLPDGRLVVGLPGNPFAALAAALTLLVPLLRGERYEPGERATLAGAAKARPPAEGCHGTAPQRGPEARKGHGLAHPRDTRLVPVRRSGKGAVPVGHDRPGSLWGAALADALAVIPPGWDGEPVELLDLPD</sequence>
<dbReference type="InterPro" id="IPR005110">
    <property type="entry name" value="MoeA_linker/N"/>
</dbReference>
<dbReference type="Gene3D" id="2.170.190.11">
    <property type="entry name" value="Molybdopterin biosynthesis moea protein, domain 3"/>
    <property type="match status" value="2"/>
</dbReference>
<comment type="pathway">
    <text evidence="5">Cofactor biosynthesis; molybdopterin biosynthesis.</text>
</comment>
<dbReference type="SUPFAM" id="SSF53218">
    <property type="entry name" value="Molybdenum cofactor biosynthesis proteins"/>
    <property type="match status" value="1"/>
</dbReference>